<dbReference type="EMBL" id="JAUEPU010000094">
    <property type="protein sequence ID" value="KAK0478650.1"/>
    <property type="molecule type" value="Genomic_DNA"/>
</dbReference>
<feature type="region of interest" description="Disordered" evidence="1">
    <location>
        <begin position="1"/>
        <end position="107"/>
    </location>
</feature>
<dbReference type="AlphaFoldDB" id="A0AA39UH59"/>
<protein>
    <submittedName>
        <fullName evidence="2">Uncharacterized protein</fullName>
    </submittedName>
</protein>
<name>A0AA39UH59_9AGAR</name>
<reference evidence="2" key="1">
    <citation type="submission" date="2023-06" db="EMBL/GenBank/DDBJ databases">
        <authorList>
            <consortium name="Lawrence Berkeley National Laboratory"/>
            <person name="Ahrendt S."/>
            <person name="Sahu N."/>
            <person name="Indic B."/>
            <person name="Wong-Bajracharya J."/>
            <person name="Merenyi Z."/>
            <person name="Ke H.-M."/>
            <person name="Monk M."/>
            <person name="Kocsube S."/>
            <person name="Drula E."/>
            <person name="Lipzen A."/>
            <person name="Balint B."/>
            <person name="Henrissat B."/>
            <person name="Andreopoulos B."/>
            <person name="Martin F.M."/>
            <person name="Harder C.B."/>
            <person name="Rigling D."/>
            <person name="Ford K.L."/>
            <person name="Foster G.D."/>
            <person name="Pangilinan J."/>
            <person name="Papanicolaou A."/>
            <person name="Barry K."/>
            <person name="LaButti K."/>
            <person name="Viragh M."/>
            <person name="Koriabine M."/>
            <person name="Yan M."/>
            <person name="Riley R."/>
            <person name="Champramary S."/>
            <person name="Plett K.L."/>
            <person name="Tsai I.J."/>
            <person name="Slot J."/>
            <person name="Sipos G."/>
            <person name="Plett J."/>
            <person name="Nagy L.G."/>
            <person name="Grigoriev I.V."/>
        </authorList>
    </citation>
    <scope>NUCLEOTIDE SEQUENCE</scope>
    <source>
        <strain evidence="2">HWK02</strain>
    </source>
</reference>
<feature type="compositionally biased region" description="Polar residues" evidence="1">
    <location>
        <begin position="54"/>
        <end position="83"/>
    </location>
</feature>
<gene>
    <name evidence="2" type="ORF">EDD18DRAFT_1443108</name>
</gene>
<feature type="compositionally biased region" description="Basic and acidic residues" evidence="1">
    <location>
        <begin position="173"/>
        <end position="186"/>
    </location>
</feature>
<evidence type="ECO:0000313" key="3">
    <source>
        <dbReference type="Proteomes" id="UP001175228"/>
    </source>
</evidence>
<sequence length="441" mass="48882">MWETRTPAHPAPTTVVNQAKPTPKLYQRLPGKKCSDSKRKAEGKEKAIEDVHQNVKNSTADGQDPFQTDPSVASRSCNSSQGSDWLHRSQDIVSDGEGPPRQLSPSPVYIPATQLEEMMGKLQASLQKDFNDKIAELEMQKDRDHQLFLEKERLCAKNSRGKPDKPPPGGKDANLEQGREGQRDKEDEMDEDNDLVIPEGTTPLPSMPVDLATCPPYHCTKDVMFEGVDLTKVDHYLAQETTFFLVCFLGCNALLRDCNMGPNILMGLQRERNDVDTSNMTIAAATLQLVDKRGCMQLPSPGQPPHTLILSNVPPKLERVIQSKRIFIYGPGMAFIALSAQDITTPWETFMGMLHAGNSSNAIRHNDPTNVSLHWVMMTTALSQSQLVHDAVIHLFRCKQSEIDTCVAENIDTLTLRPAQASVKAKNVPPTTGYAIYMTPP</sequence>
<proteinExistence type="predicted"/>
<dbReference type="Proteomes" id="UP001175228">
    <property type="component" value="Unassembled WGS sequence"/>
</dbReference>
<evidence type="ECO:0000313" key="2">
    <source>
        <dbReference type="EMBL" id="KAK0478650.1"/>
    </source>
</evidence>
<accession>A0AA39UH59</accession>
<comment type="caution">
    <text evidence="2">The sequence shown here is derived from an EMBL/GenBank/DDBJ whole genome shotgun (WGS) entry which is preliminary data.</text>
</comment>
<organism evidence="2 3">
    <name type="scientific">Armillaria luteobubalina</name>
    <dbReference type="NCBI Taxonomy" id="153913"/>
    <lineage>
        <taxon>Eukaryota</taxon>
        <taxon>Fungi</taxon>
        <taxon>Dikarya</taxon>
        <taxon>Basidiomycota</taxon>
        <taxon>Agaricomycotina</taxon>
        <taxon>Agaricomycetes</taxon>
        <taxon>Agaricomycetidae</taxon>
        <taxon>Agaricales</taxon>
        <taxon>Marasmiineae</taxon>
        <taxon>Physalacriaceae</taxon>
        <taxon>Armillaria</taxon>
    </lineage>
</organism>
<keyword evidence="3" id="KW-1185">Reference proteome</keyword>
<feature type="compositionally biased region" description="Basic and acidic residues" evidence="1">
    <location>
        <begin position="153"/>
        <end position="165"/>
    </location>
</feature>
<evidence type="ECO:0000256" key="1">
    <source>
        <dbReference type="SAM" id="MobiDB-lite"/>
    </source>
</evidence>
<feature type="region of interest" description="Disordered" evidence="1">
    <location>
        <begin position="153"/>
        <end position="208"/>
    </location>
</feature>
<feature type="compositionally biased region" description="Basic and acidic residues" evidence="1">
    <location>
        <begin position="33"/>
        <end position="53"/>
    </location>
</feature>